<evidence type="ECO:0000313" key="3">
    <source>
        <dbReference type="Proteomes" id="UP000039865"/>
    </source>
</evidence>
<accession>A0A078AEH4</accession>
<name>A0A078AEH4_STYLE</name>
<reference evidence="2 3" key="1">
    <citation type="submission" date="2014-06" db="EMBL/GenBank/DDBJ databases">
        <authorList>
            <person name="Swart Estienne"/>
        </authorList>
    </citation>
    <scope>NUCLEOTIDE SEQUENCE [LARGE SCALE GENOMIC DNA]</scope>
    <source>
        <strain evidence="2 3">130c</strain>
    </source>
</reference>
<feature type="compositionally biased region" description="Basic residues" evidence="1">
    <location>
        <begin position="321"/>
        <end position="333"/>
    </location>
</feature>
<dbReference type="AlphaFoldDB" id="A0A078AEH4"/>
<organism evidence="2 3">
    <name type="scientific">Stylonychia lemnae</name>
    <name type="common">Ciliate</name>
    <dbReference type="NCBI Taxonomy" id="5949"/>
    <lineage>
        <taxon>Eukaryota</taxon>
        <taxon>Sar</taxon>
        <taxon>Alveolata</taxon>
        <taxon>Ciliophora</taxon>
        <taxon>Intramacronucleata</taxon>
        <taxon>Spirotrichea</taxon>
        <taxon>Stichotrichia</taxon>
        <taxon>Sporadotrichida</taxon>
        <taxon>Oxytrichidae</taxon>
        <taxon>Stylonychinae</taxon>
        <taxon>Stylonychia</taxon>
    </lineage>
</organism>
<proteinExistence type="predicted"/>
<dbReference type="Proteomes" id="UP000039865">
    <property type="component" value="Unassembled WGS sequence"/>
</dbReference>
<dbReference type="InParanoid" id="A0A078AEH4"/>
<evidence type="ECO:0000256" key="1">
    <source>
        <dbReference type="SAM" id="MobiDB-lite"/>
    </source>
</evidence>
<sequence>MKSINQDQYKTVINNPKQIMKQVMRSSKDSRHNLKETSKFQERTGFSGATYNSTTVSIYHKNARSLMNQSIDRANQIKKQIIKHRMASSQAINGRNRINDMSFQSRTQQTIDFRRNKMQNDIQSMLNRTFQDMKLIKDSGVISGSKNLEQHSKLNNHGHVKRIINQFMKQDIEHIKNELKHDKRDFIPFDFLDHQRHNRPYVKKTIVFRPRKEKDKIEFADEIPRRWKEQPNSPLKNTKYFDQLEHHEMEKLQKSFVPNEQSRNIEEENNVQEIKLNKTSDLIKKYSVHNISQSPINKARKLKAALNQEKDSLLQRSSSSSRKRQMQKQKKKQFKISLFKNNIFTSLTNNYKNTSFSQNSPQEYRLNQSILNSTNFSDFLGNNPKVVEDLNSQNPEMMPSRFKHSFINGDQQLFKELEQHKRRSYFKVKVFDKDSLIQQNKNKVEGITDLPEDETIIESMVVNNLNKRCGTANFKSSIERQFINEKKEKAPPVGSYDYSTSQLYAKMKNENLDLLKIPGRKEQKDVDGDLNYKGLLNNFNYSTFKEANGPTFNKIQPRDDVSFLKHLARYQMARQLGMDMQEFEQLWKIDKQGVYERLLMLRKS</sequence>
<protein>
    <submittedName>
        <fullName evidence="2">Uncharacterized protein</fullName>
    </submittedName>
</protein>
<evidence type="ECO:0000313" key="2">
    <source>
        <dbReference type="EMBL" id="CDW80615.1"/>
    </source>
</evidence>
<keyword evidence="3" id="KW-1185">Reference proteome</keyword>
<gene>
    <name evidence="2" type="primary">Contig16927.g18032</name>
    <name evidence="2" type="ORF">STYLEM_9618</name>
</gene>
<dbReference type="EMBL" id="CCKQ01009155">
    <property type="protein sequence ID" value="CDW80615.1"/>
    <property type="molecule type" value="Genomic_DNA"/>
</dbReference>
<feature type="region of interest" description="Disordered" evidence="1">
    <location>
        <begin position="310"/>
        <end position="333"/>
    </location>
</feature>